<evidence type="ECO:0000259" key="15">
    <source>
        <dbReference type="PROSITE" id="PS50109"/>
    </source>
</evidence>
<dbReference type="OrthoDB" id="9792686at2"/>
<dbReference type="Gene3D" id="1.10.287.130">
    <property type="match status" value="1"/>
</dbReference>
<evidence type="ECO:0000313" key="16">
    <source>
        <dbReference type="EMBL" id="ANB52392.1"/>
    </source>
</evidence>
<keyword evidence="11 14" id="KW-1133">Transmembrane helix</keyword>
<dbReference type="EC" id="2.7.13.3" evidence="3"/>
<dbReference type="InterPro" id="IPR000014">
    <property type="entry name" value="PAS"/>
</dbReference>
<dbReference type="InterPro" id="IPR016120">
    <property type="entry name" value="Sig_transdc_His_kin_SpoOB"/>
</dbReference>
<evidence type="ECO:0000256" key="9">
    <source>
        <dbReference type="ARBA" id="ARBA00022777"/>
    </source>
</evidence>
<keyword evidence="9 18" id="KW-0418">Kinase</keyword>
<dbReference type="GO" id="GO:0000155">
    <property type="term" value="F:phosphorelay sensor kinase activity"/>
    <property type="evidence" value="ECO:0007669"/>
    <property type="project" value="InterPro"/>
</dbReference>
<accession>A0A142E789</accession>
<protein>
    <recommendedName>
        <fullName evidence="3">histidine kinase</fullName>
        <ecNumber evidence="3">2.7.13.3</ecNumber>
    </recommendedName>
</protein>
<dbReference type="SUPFAM" id="SSF103190">
    <property type="entry name" value="Sensory domain-like"/>
    <property type="match status" value="1"/>
</dbReference>
<dbReference type="KEGG" id="avo:AMS64_17570"/>
<dbReference type="InterPro" id="IPR003594">
    <property type="entry name" value="HATPase_dom"/>
</dbReference>
<dbReference type="SUPFAM" id="SSF55874">
    <property type="entry name" value="ATPase domain of HSP90 chaperone/DNA topoisomerase II/histidine kinase"/>
    <property type="match status" value="1"/>
</dbReference>
<dbReference type="InterPro" id="IPR039506">
    <property type="entry name" value="SPOB_a"/>
</dbReference>
<dbReference type="EMBL" id="CP014774">
    <property type="protein sequence ID" value="ANB52392.1"/>
    <property type="molecule type" value="Genomic_DNA"/>
</dbReference>
<dbReference type="SUPFAM" id="SSF55890">
    <property type="entry name" value="Sporulation response regulatory protein Spo0B"/>
    <property type="match status" value="1"/>
</dbReference>
<comment type="catalytic activity">
    <reaction evidence="1">
        <text>ATP + protein L-histidine = ADP + protein N-phospho-L-histidine.</text>
        <dbReference type="EC" id="2.7.13.3"/>
    </reaction>
</comment>
<feature type="domain" description="Histidine kinase" evidence="15">
    <location>
        <begin position="326"/>
        <end position="520"/>
    </location>
</feature>
<evidence type="ECO:0000256" key="6">
    <source>
        <dbReference type="ARBA" id="ARBA00022679"/>
    </source>
</evidence>
<reference evidence="17 20" key="2">
    <citation type="submission" date="2017-08" db="EMBL/GenBank/DDBJ databases">
        <title>Aeromonas veronii bv sobria strain NS22 whole genome sequencing.</title>
        <authorList>
            <person name="Katharios P."/>
            <person name="Ha V.Q."/>
            <person name="Smyrli M."/>
        </authorList>
    </citation>
    <scope>NUCLEOTIDE SEQUENCE [LARGE SCALE GENOMIC DNA]</scope>
    <source>
        <strain evidence="17 20">NS22</strain>
    </source>
</reference>
<evidence type="ECO:0000256" key="13">
    <source>
        <dbReference type="ARBA" id="ARBA00023136"/>
    </source>
</evidence>
<dbReference type="STRING" id="654.AMS64_17570"/>
<dbReference type="InterPro" id="IPR004358">
    <property type="entry name" value="Sig_transdc_His_kin-like_C"/>
</dbReference>
<keyword evidence="8" id="KW-0547">Nucleotide-binding</keyword>
<dbReference type="Gene3D" id="3.30.450.20">
    <property type="entry name" value="PAS domain"/>
    <property type="match status" value="2"/>
</dbReference>
<dbReference type="CDD" id="cd00130">
    <property type="entry name" value="PAS"/>
    <property type="match status" value="1"/>
</dbReference>
<keyword evidence="10" id="KW-0067">ATP-binding</keyword>
<sequence>MKLRHQLVTLSLGLSLLLILILGSLLALFIRHLLESNLQDKGSDLARVMAADTRVVEALRQGSDPTLRDYVEAVCNRTDATYMVVTDEHGRRLSHPNPELVGQKFRGEDIWPALQERRSYCSKDRGTMGPAIRCFSPVVGGDGRVMGAVVVGYLMQQVEGIYMERVALLISAIVAVLGCGLLLALWVQYLLRKTLLDLEPEAIVRRFTLQDLVLEHITEGVIALDGRGNINMINSTASYQLRLPVTGRHALQGQSLAELVPPLAPCLEQEGGEVSFTIQGESFVGRWQAVQGKAPGRLLIFSRPEVAASLGVQVTHLRQYAEMLRMQSHEFANKLSSLSGLLQLGHVDQAVELIQQENEACQTMLQELLRLIDNKPVAGLILGKFSRARELGVTLELDPDSALAEYPASVSADLITLIGNLLDNGLQAAWRNRQQRPPRVLLSLCDVGRRLVIEVEDSGEGVDEELADHLFDYGVSRQSGDHGVGLFLVKETVGRHEGVIEWRRTAEQTTLFGIYLNKNQLM</sequence>
<dbReference type="InterPro" id="IPR050980">
    <property type="entry name" value="2C_sensor_his_kinase"/>
</dbReference>
<dbReference type="AlphaFoldDB" id="A0A142E789"/>
<keyword evidence="12" id="KW-0902">Two-component regulatory system</keyword>
<name>A0A142E789_AERVE</name>
<accession>A0A653KR89</accession>
<comment type="subcellular location">
    <subcellularLocation>
        <location evidence="2">Cell membrane</location>
        <topology evidence="2">Multi-pass membrane protein</topology>
    </subcellularLocation>
</comment>
<keyword evidence="7 14" id="KW-0812">Transmembrane</keyword>
<reference evidence="18 21" key="3">
    <citation type="submission" date="2019-10" db="EMBL/GenBank/DDBJ databases">
        <authorList>
            <person name="Karimi E."/>
        </authorList>
    </citation>
    <scope>NUCLEOTIDE SEQUENCE [LARGE SCALE GENOMIC DNA]</scope>
    <source>
        <strain evidence="18">Aeromonas sp. 8C</strain>
    </source>
</reference>
<evidence type="ECO:0000256" key="10">
    <source>
        <dbReference type="ARBA" id="ARBA00022840"/>
    </source>
</evidence>
<keyword evidence="20" id="KW-1185">Reference proteome</keyword>
<evidence type="ECO:0000256" key="12">
    <source>
        <dbReference type="ARBA" id="ARBA00023012"/>
    </source>
</evidence>
<dbReference type="PANTHER" id="PTHR44936:SF10">
    <property type="entry name" value="SENSOR PROTEIN RSTB"/>
    <property type="match status" value="1"/>
</dbReference>
<dbReference type="SMART" id="SM00387">
    <property type="entry name" value="HATPase_c"/>
    <property type="match status" value="1"/>
</dbReference>
<evidence type="ECO:0000313" key="21">
    <source>
        <dbReference type="Proteomes" id="UP000439123"/>
    </source>
</evidence>
<dbReference type="Pfam" id="PF02518">
    <property type="entry name" value="HATPase_c"/>
    <property type="match status" value="1"/>
</dbReference>
<dbReference type="Proteomes" id="UP000439123">
    <property type="component" value="Unassembled WGS sequence"/>
</dbReference>
<evidence type="ECO:0000313" key="17">
    <source>
        <dbReference type="EMBL" id="TYD47357.1"/>
    </source>
</evidence>
<dbReference type="eggNOG" id="COG3290">
    <property type="taxonomic scope" value="Bacteria"/>
</dbReference>
<dbReference type="PRINTS" id="PR00344">
    <property type="entry name" value="BCTRLSENSOR"/>
</dbReference>
<dbReference type="Pfam" id="PF14689">
    <property type="entry name" value="SPOB_a"/>
    <property type="match status" value="1"/>
</dbReference>
<dbReference type="InterPro" id="IPR029151">
    <property type="entry name" value="Sensor-like_sf"/>
</dbReference>
<evidence type="ECO:0000256" key="11">
    <source>
        <dbReference type="ARBA" id="ARBA00022989"/>
    </source>
</evidence>
<dbReference type="PROSITE" id="PS50109">
    <property type="entry name" value="HIS_KIN"/>
    <property type="match status" value="1"/>
</dbReference>
<dbReference type="GO" id="GO:0005524">
    <property type="term" value="F:ATP binding"/>
    <property type="evidence" value="ECO:0007669"/>
    <property type="project" value="UniProtKB-KW"/>
</dbReference>
<dbReference type="PANTHER" id="PTHR44936">
    <property type="entry name" value="SENSOR PROTEIN CREC"/>
    <property type="match status" value="1"/>
</dbReference>
<dbReference type="GO" id="GO:0005886">
    <property type="term" value="C:plasma membrane"/>
    <property type="evidence" value="ECO:0007669"/>
    <property type="project" value="UniProtKB-SubCell"/>
</dbReference>
<evidence type="ECO:0000256" key="8">
    <source>
        <dbReference type="ARBA" id="ARBA00022741"/>
    </source>
</evidence>
<evidence type="ECO:0000256" key="14">
    <source>
        <dbReference type="SAM" id="Phobius"/>
    </source>
</evidence>
<evidence type="ECO:0000256" key="3">
    <source>
        <dbReference type="ARBA" id="ARBA00012438"/>
    </source>
</evidence>
<dbReference type="InterPro" id="IPR036890">
    <property type="entry name" value="HATPase_C_sf"/>
</dbReference>
<keyword evidence="5" id="KW-0597">Phosphoprotein</keyword>
<evidence type="ECO:0000256" key="7">
    <source>
        <dbReference type="ARBA" id="ARBA00022692"/>
    </source>
</evidence>
<dbReference type="Gene3D" id="3.30.565.10">
    <property type="entry name" value="Histidine kinase-like ATPase, C-terminal domain"/>
    <property type="match status" value="1"/>
</dbReference>
<evidence type="ECO:0000256" key="2">
    <source>
        <dbReference type="ARBA" id="ARBA00004651"/>
    </source>
</evidence>
<dbReference type="Proteomes" id="UP000323129">
    <property type="component" value="Unassembled WGS sequence"/>
</dbReference>
<dbReference type="EMBL" id="NQMC01000008">
    <property type="protein sequence ID" value="TYD47357.1"/>
    <property type="molecule type" value="Genomic_DNA"/>
</dbReference>
<gene>
    <name evidence="18" type="ORF">AERO8C_120386</name>
    <name evidence="17" type="ORF">CJF24_04045</name>
    <name evidence="16" type="ORF">WM43_06800</name>
</gene>
<keyword evidence="4" id="KW-1003">Cell membrane</keyword>
<dbReference type="InterPro" id="IPR033463">
    <property type="entry name" value="sCache_3"/>
</dbReference>
<dbReference type="Pfam" id="PF17203">
    <property type="entry name" value="sCache_3_2"/>
    <property type="match status" value="1"/>
</dbReference>
<dbReference type="RefSeq" id="WP_021229142.1">
    <property type="nucleotide sequence ID" value="NZ_AP022281.1"/>
</dbReference>
<dbReference type="Proteomes" id="UP000076809">
    <property type="component" value="Chromosome"/>
</dbReference>
<dbReference type="EMBL" id="CABWLC010000004">
    <property type="protein sequence ID" value="VXA81889.1"/>
    <property type="molecule type" value="Genomic_DNA"/>
</dbReference>
<keyword evidence="6" id="KW-0808">Transferase</keyword>
<feature type="transmembrane region" description="Helical" evidence="14">
    <location>
        <begin position="166"/>
        <end position="187"/>
    </location>
</feature>
<evidence type="ECO:0000313" key="20">
    <source>
        <dbReference type="Proteomes" id="UP000323129"/>
    </source>
</evidence>
<reference evidence="16 19" key="1">
    <citation type="journal article" date="2016" name="J. Clin. Microbiol.">
        <title>Detection and Whole-Genome Sequencing of Carbapenemase-Producing Aeromonas hydrophila Isolates from Routine Perirectal Surveillance Culture.</title>
        <authorList>
            <person name="Hughes H.Y."/>
            <person name="Conlan S.P."/>
            <person name="Lau A.F."/>
            <person name="Dekker J.P."/>
            <person name="Michelin A.V."/>
            <person name="Youn J.H."/>
            <person name="Henderson D.K."/>
            <person name="Frank K.M."/>
            <person name="Segre J.A."/>
            <person name="Palmore T.N."/>
        </authorList>
    </citation>
    <scope>NUCLEOTIDE SEQUENCE [LARGE SCALE GENOMIC DNA]</scope>
    <source>
        <strain evidence="16 19">AVNIH1</strain>
    </source>
</reference>
<evidence type="ECO:0000256" key="5">
    <source>
        <dbReference type="ARBA" id="ARBA00022553"/>
    </source>
</evidence>
<evidence type="ECO:0000313" key="19">
    <source>
        <dbReference type="Proteomes" id="UP000076809"/>
    </source>
</evidence>
<evidence type="ECO:0000256" key="4">
    <source>
        <dbReference type="ARBA" id="ARBA00022475"/>
    </source>
</evidence>
<evidence type="ECO:0000256" key="1">
    <source>
        <dbReference type="ARBA" id="ARBA00000085"/>
    </source>
</evidence>
<organism evidence="18 21">
    <name type="scientific">Aeromonas veronii</name>
    <dbReference type="NCBI Taxonomy" id="654"/>
    <lineage>
        <taxon>Bacteria</taxon>
        <taxon>Pseudomonadati</taxon>
        <taxon>Pseudomonadota</taxon>
        <taxon>Gammaproteobacteria</taxon>
        <taxon>Aeromonadales</taxon>
        <taxon>Aeromonadaceae</taxon>
        <taxon>Aeromonas</taxon>
    </lineage>
</organism>
<keyword evidence="13 14" id="KW-0472">Membrane</keyword>
<dbReference type="InterPro" id="IPR005467">
    <property type="entry name" value="His_kinase_dom"/>
</dbReference>
<proteinExistence type="predicted"/>
<evidence type="ECO:0000313" key="18">
    <source>
        <dbReference type="EMBL" id="VXA81889.1"/>
    </source>
</evidence>